<evidence type="ECO:0000256" key="12">
    <source>
        <dbReference type="ARBA" id="ARBA00023180"/>
    </source>
</evidence>
<dbReference type="Gene3D" id="3.10.100.10">
    <property type="entry name" value="Mannose-Binding Protein A, subunit A"/>
    <property type="match status" value="1"/>
</dbReference>
<keyword evidence="8" id="KW-0720">Serine protease</keyword>
<dbReference type="FunFam" id="3.10.250.10:FF:000016">
    <property type="entry name" value="Scavenger receptor cysteine-rich protein type 12"/>
    <property type="match status" value="1"/>
</dbReference>
<evidence type="ECO:0000256" key="5">
    <source>
        <dbReference type="ARBA" id="ARBA00022729"/>
    </source>
</evidence>
<evidence type="ECO:0000256" key="15">
    <source>
        <dbReference type="PROSITE-ProRule" id="PRU00196"/>
    </source>
</evidence>
<evidence type="ECO:0000256" key="7">
    <source>
        <dbReference type="ARBA" id="ARBA00022801"/>
    </source>
</evidence>
<feature type="compositionally biased region" description="Polar residues" evidence="16">
    <location>
        <begin position="1029"/>
        <end position="1038"/>
    </location>
</feature>
<dbReference type="InterPro" id="IPR036508">
    <property type="entry name" value="Chitin-bd_dom_sf"/>
</dbReference>
<reference evidence="23" key="1">
    <citation type="submission" date="2021-07" db="EMBL/GenBank/DDBJ databases">
        <authorList>
            <person name="Catto M.A."/>
            <person name="Jacobson A."/>
            <person name="Kennedy G."/>
            <person name="Labadie P."/>
            <person name="Hunt B.G."/>
            <person name="Srinivasan R."/>
        </authorList>
    </citation>
    <scope>NUCLEOTIDE SEQUENCE</scope>
    <source>
        <strain evidence="23">PL_HMW_Pooled</strain>
        <tissue evidence="23">Head</tissue>
    </source>
</reference>
<dbReference type="CDD" id="cd01099">
    <property type="entry name" value="PAN_AP_HGF"/>
    <property type="match status" value="1"/>
</dbReference>
<dbReference type="CDD" id="cd00112">
    <property type="entry name" value="LDLa"/>
    <property type="match status" value="3"/>
</dbReference>
<dbReference type="Pfam" id="PF00051">
    <property type="entry name" value="Kringle"/>
    <property type="match status" value="1"/>
</dbReference>
<dbReference type="PROSITE" id="PS01209">
    <property type="entry name" value="LDLRA_1"/>
    <property type="match status" value="1"/>
</dbReference>
<dbReference type="PROSITE" id="PS50287">
    <property type="entry name" value="SRCR_2"/>
    <property type="match status" value="2"/>
</dbReference>
<feature type="disulfide bond" evidence="14">
    <location>
        <begin position="1589"/>
        <end position="1601"/>
    </location>
</feature>
<dbReference type="SMART" id="SM00034">
    <property type="entry name" value="CLECT"/>
    <property type="match status" value="1"/>
</dbReference>
<feature type="disulfide bond" evidence="14">
    <location>
        <begin position="1895"/>
        <end position="1907"/>
    </location>
</feature>
<keyword evidence="6" id="KW-0677">Repeat</keyword>
<feature type="compositionally biased region" description="Low complexity" evidence="16">
    <location>
        <begin position="1161"/>
        <end position="1183"/>
    </location>
</feature>
<evidence type="ECO:0000256" key="3">
    <source>
        <dbReference type="ARBA" id="ARBA00022670"/>
    </source>
</evidence>
<dbReference type="InterPro" id="IPR016186">
    <property type="entry name" value="C-type_lectin-like/link_sf"/>
</dbReference>
<dbReference type="Pfam" id="PF00024">
    <property type="entry name" value="PAN_1"/>
    <property type="match status" value="1"/>
</dbReference>
<dbReference type="SMART" id="SM00202">
    <property type="entry name" value="SR"/>
    <property type="match status" value="2"/>
</dbReference>
<dbReference type="Pfam" id="PF00057">
    <property type="entry name" value="Ldl_recept_a"/>
    <property type="match status" value="3"/>
</dbReference>
<feature type="compositionally biased region" description="Basic and acidic residues" evidence="16">
    <location>
        <begin position="1379"/>
        <end position="1391"/>
    </location>
</feature>
<feature type="disulfide bond" evidence="14">
    <location>
        <begin position="1596"/>
        <end position="1614"/>
    </location>
</feature>
<dbReference type="PROSITE" id="PS50041">
    <property type="entry name" value="C_TYPE_LECTIN_2"/>
    <property type="match status" value="1"/>
</dbReference>
<evidence type="ECO:0000256" key="13">
    <source>
        <dbReference type="PROSITE-ProRule" id="PRU00121"/>
    </source>
</evidence>
<dbReference type="GO" id="GO:0005576">
    <property type="term" value="C:extracellular region"/>
    <property type="evidence" value="ECO:0007669"/>
    <property type="project" value="InterPro"/>
</dbReference>
<dbReference type="Gene3D" id="2.170.140.10">
    <property type="entry name" value="Chitin binding domain"/>
    <property type="match status" value="2"/>
</dbReference>
<dbReference type="Proteomes" id="UP001219518">
    <property type="component" value="Unassembled WGS sequence"/>
</dbReference>
<dbReference type="InterPro" id="IPR000001">
    <property type="entry name" value="Kringle"/>
</dbReference>
<feature type="compositionally biased region" description="Low complexity" evidence="16">
    <location>
        <begin position="514"/>
        <end position="532"/>
    </location>
</feature>
<evidence type="ECO:0000256" key="4">
    <source>
        <dbReference type="ARBA" id="ARBA00022692"/>
    </source>
</evidence>
<dbReference type="SUPFAM" id="SSF57424">
    <property type="entry name" value="LDL receptor-like module"/>
    <property type="match status" value="3"/>
</dbReference>
<feature type="compositionally biased region" description="Low complexity" evidence="16">
    <location>
        <begin position="1522"/>
        <end position="1546"/>
    </location>
</feature>
<dbReference type="GO" id="GO:0016020">
    <property type="term" value="C:membrane"/>
    <property type="evidence" value="ECO:0007669"/>
    <property type="project" value="UniProtKB-SubCell"/>
</dbReference>
<evidence type="ECO:0000259" key="19">
    <source>
        <dbReference type="PROSITE" id="PS50070"/>
    </source>
</evidence>
<evidence type="ECO:0000256" key="9">
    <source>
        <dbReference type="ARBA" id="ARBA00022989"/>
    </source>
</evidence>
<keyword evidence="7" id="KW-0378">Hydrolase</keyword>
<feature type="domain" description="Kringle" evidence="19">
    <location>
        <begin position="942"/>
        <end position="1028"/>
    </location>
</feature>
<dbReference type="PROSITE" id="PS50948">
    <property type="entry name" value="PAN"/>
    <property type="match status" value="1"/>
</dbReference>
<dbReference type="PROSITE" id="PS50940">
    <property type="entry name" value="CHIT_BIND_II"/>
    <property type="match status" value="2"/>
</dbReference>
<dbReference type="CDD" id="cd00037">
    <property type="entry name" value="CLECT"/>
    <property type="match status" value="1"/>
</dbReference>
<keyword evidence="24" id="KW-1185">Reference proteome</keyword>
<organism evidence="23 24">
    <name type="scientific">Frankliniella fusca</name>
    <dbReference type="NCBI Taxonomy" id="407009"/>
    <lineage>
        <taxon>Eukaryota</taxon>
        <taxon>Metazoa</taxon>
        <taxon>Ecdysozoa</taxon>
        <taxon>Arthropoda</taxon>
        <taxon>Hexapoda</taxon>
        <taxon>Insecta</taxon>
        <taxon>Pterygota</taxon>
        <taxon>Neoptera</taxon>
        <taxon>Paraneoptera</taxon>
        <taxon>Thysanoptera</taxon>
        <taxon>Terebrantia</taxon>
        <taxon>Thripoidea</taxon>
        <taxon>Thripidae</taxon>
        <taxon>Frankliniella</taxon>
    </lineage>
</organism>
<feature type="compositionally biased region" description="Pro residues" evidence="16">
    <location>
        <begin position="1079"/>
        <end position="1088"/>
    </location>
</feature>
<feature type="domain" description="SRCR" evidence="20">
    <location>
        <begin position="1757"/>
        <end position="1854"/>
    </location>
</feature>
<accession>A0AAE1GTF9</accession>
<feature type="compositionally biased region" description="Low complexity" evidence="16">
    <location>
        <begin position="1124"/>
        <end position="1138"/>
    </location>
</feature>
<evidence type="ECO:0000256" key="17">
    <source>
        <dbReference type="SAM" id="SignalP"/>
    </source>
</evidence>
<feature type="disulfide bond" evidence="15">
    <location>
        <begin position="1823"/>
        <end position="1833"/>
    </location>
</feature>
<feature type="domain" description="Apple" evidence="22">
    <location>
        <begin position="1623"/>
        <end position="1706"/>
    </location>
</feature>
<feature type="compositionally biased region" description="Gly residues" evidence="16">
    <location>
        <begin position="1145"/>
        <end position="1160"/>
    </location>
</feature>
<feature type="compositionally biased region" description="Low complexity" evidence="16">
    <location>
        <begin position="1065"/>
        <end position="1078"/>
    </location>
</feature>
<feature type="domain" description="Chitin-binding type-2" evidence="21">
    <location>
        <begin position="254"/>
        <end position="312"/>
    </location>
</feature>
<feature type="domain" description="C-type lectin" evidence="18">
    <location>
        <begin position="758"/>
        <end position="885"/>
    </location>
</feature>
<name>A0AAE1GTF9_9NEOP</name>
<evidence type="ECO:0000256" key="14">
    <source>
        <dbReference type="PROSITE-ProRule" id="PRU00124"/>
    </source>
</evidence>
<feature type="disulfide bond" evidence="14">
    <location>
        <begin position="1902"/>
        <end position="1920"/>
    </location>
</feature>
<evidence type="ECO:0000313" key="24">
    <source>
        <dbReference type="Proteomes" id="UP001219518"/>
    </source>
</evidence>
<dbReference type="InterPro" id="IPR036772">
    <property type="entry name" value="SRCR-like_dom_sf"/>
</dbReference>
<evidence type="ECO:0000256" key="2">
    <source>
        <dbReference type="ARBA" id="ARBA00022572"/>
    </source>
</evidence>
<feature type="compositionally biased region" description="Pro residues" evidence="16">
    <location>
        <begin position="64"/>
        <end position="79"/>
    </location>
</feature>
<dbReference type="SUPFAM" id="SSF57414">
    <property type="entry name" value="Hairpin loop containing domain-like"/>
    <property type="match status" value="1"/>
</dbReference>
<reference evidence="23" key="2">
    <citation type="journal article" date="2023" name="BMC Genomics">
        <title>Pest status, molecular evolution, and epigenetic factors derived from the genome assembly of Frankliniella fusca, a thysanopteran phytovirus vector.</title>
        <authorList>
            <person name="Catto M.A."/>
            <person name="Labadie P.E."/>
            <person name="Jacobson A.L."/>
            <person name="Kennedy G.G."/>
            <person name="Srinivasan R."/>
            <person name="Hunt B.G."/>
        </authorList>
    </citation>
    <scope>NUCLEOTIDE SEQUENCE</scope>
    <source>
        <strain evidence="23">PL_HMW_Pooled</strain>
    </source>
</reference>
<feature type="compositionally biased region" description="Gly residues" evidence="16">
    <location>
        <begin position="1284"/>
        <end position="1294"/>
    </location>
</feature>
<evidence type="ECO:0000256" key="1">
    <source>
        <dbReference type="ARBA" id="ARBA00004167"/>
    </source>
</evidence>
<keyword evidence="4" id="KW-0812">Transmembrane</keyword>
<dbReference type="InterPro" id="IPR002172">
    <property type="entry name" value="LDrepeatLR_classA_rpt"/>
</dbReference>
<evidence type="ECO:0000256" key="6">
    <source>
        <dbReference type="ARBA" id="ARBA00022737"/>
    </source>
</evidence>
<dbReference type="SUPFAM" id="SSF56487">
    <property type="entry name" value="SRCR-like"/>
    <property type="match status" value="2"/>
</dbReference>
<evidence type="ECO:0000256" key="16">
    <source>
        <dbReference type="SAM" id="MobiDB-lite"/>
    </source>
</evidence>
<sequence length="1929" mass="207511">MAAAMALRLCCALLLLQLLLHSCAAVAIYDPDYAGEDLDGPKRIADDDEGAGVITVHAAKRKPPPGSRVSPPPPAPREPSPSGDSDCPQPRRKKRAAKASKPLPVREVVKKEKRSTSDYHCPESWKELDFSEVQEVECPENATGWFPFPPDCRKYLNCWNGRGFLQACAPATLFHPIRRECDYPKKVKCLPSCRSDPEESEEEGDIIGSPVDYVDPDHPRRPSPLIDVRMRKEKTPAGRSRRHAYNARLVSVNGIQCTMEGGTGLQAHPTDCTKFVNCWEWRPHIMSCSGGTLFSSRLNTCDHAHKVTECVGGKRLAPGVEPPPAEPAPAGLNRAGAGGAGGAGGGYYQFGNQGYQPPPRQVFLRPTAEPSGFADQVLPPPGGKGKSLYPSLQPLQPSQPSQEFGRGPSDIDRDVESIGSGGVIGPLPRPHPGPHPGHNEQWHRQHGVPMPTGDVPPGHSPAYHQHDYHHHHHHQQGHHYPPPPSGHQHGFHHQHQPGAYTPHSGYTPPPGRYSPTPSGYGTPSGGSTAPTQGGYGGYRRPGGDYPPQPGPDRQGGHSPHWHQGGGHRGTDHVPATTPSYDPPTTTCPPVEEEWQEGDEDDDFRQGDLDLRSAGSSNWLTVVERTKNTSMPQSGQMVRIRGGPTPLEGYVEVMGPGSKWGSVCDKPANWTVEEATIVCKMLGYERGAELAWQGRPRSATGVLDVHVESVHCSGKERSLMGCSMSTGDAGDGCNLETQAAGLRCYPNYVARCRPGEVPFRGSCYSIVIPRRDRRVEDVAFSQDEAIKHCKSQGGHLLDIGSQAENDFISEWLTTAHPELGSVLTSGVGVSVPGGDVWVWEDTRAPFQYNLWWPGPPSREHDRAKAPKVGERPLCILLKKDFPCDTWPGAQGRGAGRGRGGAGYGSWQGVRSCGAEYFFWHAEDCAIRQKSHPYVCERKADDVGCLGPRGTTYEGAANVSWNGLPCVAWDSPAAVSALHYRVSEEVRRKSLSGHNYCRNLGATGGNPEPWCFVDAGASGIKAERCDIPQCKENTGNSTVPDSDLGTERVTTPTPGLYEANGRPRPPATASASAGDSSFPPLSRPYPPVYLPRPRDQDDPLADPRGTASFTDRPWPTLPTSRPFVRATSAPASAPASSTPAWPDPFAGRGGGVETRAGIGNGRRGTPTPSRGRAYTPPPTTTARPAETLGPPEDPDPSWPVNYAPSFSHREVRPRPTPDGRDPPTPARGLQPPYGGAAQPGRATTPTPPVYPVYPSPRDREEYVPAQAREDEADYANVPDPIRMPAGGSGPGSGALGYGARPDPARGYGLPDDLAASAPRRPPVVTARPPAELYNYLLPGQSYAPYASDPSRPAARPSYSNLFGLLPALSPMELSYYPSEGDLPKRDPEARNDGEDPYGLFASSSESPRQQPEPGVSPEGQGRYPYPTAAYPFRGARPPGSSRPYSQVGYYPAPRTADRSGSEEGGSAQDSGGGDSGSDEEDGDRVSGRSGQRPAPPAPPQPMYNGHSGPGAGAAPSRQSRTAEDPAAASTTTSPTTDTAPPAATTIPPFSRPNVKEESEHVMKIPRPGEKPPALQVTTDKIFFIRAAVIHCGPQQFECSPNECIPSVWQCDGEPDCSNQMDERSCSDYLVEYKEVKAAKLEGHDVERWLHVDANTCARRCLDSTDFVCKSFSYKSSTKVCLLSRTNVVETGSLQRTNRTAWAYYERKSHSDPCNDPTRFLCANGKCVNATNSCNGRDDCGDRSDEAAGVCTAATIGYQLRLAGGKAKNEGRIEWGAVCDDGFGIREADVVCREAGYPEGAVEVLVSGVLPAPHKHLPFLVDELQCTGNETSLMGCEQAGWGVHDCLPEEIVGVRCATAAGLECQAADLSSPELRGGISWGAIMQLATKHCRQASRACPENQWQCESGECIPAKFLCDTAKDCKDGSDERRP</sequence>
<dbReference type="SMART" id="SM00473">
    <property type="entry name" value="PAN_AP"/>
    <property type="match status" value="1"/>
</dbReference>
<comment type="caution">
    <text evidence="15">Lacks conserved residue(s) required for the propagation of feature annotation.</text>
</comment>
<dbReference type="PANTHER" id="PTHR48071:SF27">
    <property type="entry name" value="SCAVENGER RECEPTOR CYSTEINE-RICH TYPE 1 PROTEIN M130-LIKE"/>
    <property type="match status" value="1"/>
</dbReference>
<dbReference type="GO" id="GO:0008236">
    <property type="term" value="F:serine-type peptidase activity"/>
    <property type="evidence" value="ECO:0007669"/>
    <property type="project" value="UniProtKB-KW"/>
</dbReference>
<dbReference type="SUPFAM" id="SSF57440">
    <property type="entry name" value="Kringle-like"/>
    <property type="match status" value="1"/>
</dbReference>
<feature type="compositionally biased region" description="Acidic residues" evidence="16">
    <location>
        <begin position="590"/>
        <end position="602"/>
    </location>
</feature>
<feature type="chain" id="PRO_5042129992" evidence="17">
    <location>
        <begin position="26"/>
        <end position="1929"/>
    </location>
</feature>
<feature type="compositionally biased region" description="Pro residues" evidence="16">
    <location>
        <begin position="1243"/>
        <end position="1252"/>
    </location>
</feature>
<feature type="disulfide bond" evidence="15">
    <location>
        <begin position="711"/>
        <end position="721"/>
    </location>
</feature>
<dbReference type="InterPro" id="IPR002557">
    <property type="entry name" value="Chitin-bd_dom"/>
</dbReference>
<dbReference type="GO" id="GO:0008061">
    <property type="term" value="F:chitin binding"/>
    <property type="evidence" value="ECO:0007669"/>
    <property type="project" value="InterPro"/>
</dbReference>
<evidence type="ECO:0000259" key="22">
    <source>
        <dbReference type="PROSITE" id="PS50948"/>
    </source>
</evidence>
<evidence type="ECO:0000259" key="18">
    <source>
        <dbReference type="PROSITE" id="PS50041"/>
    </source>
</evidence>
<protein>
    <submittedName>
        <fullName evidence="23">Lysyl oxidase-like protein 2</fullName>
    </submittedName>
</protein>
<dbReference type="PROSITE" id="PS50070">
    <property type="entry name" value="KRINGLE_2"/>
    <property type="match status" value="1"/>
</dbReference>
<dbReference type="SUPFAM" id="SSF56436">
    <property type="entry name" value="C-type lectin-like"/>
    <property type="match status" value="1"/>
</dbReference>
<evidence type="ECO:0000313" key="23">
    <source>
        <dbReference type="EMBL" id="KAK3908488.1"/>
    </source>
</evidence>
<evidence type="ECO:0000256" key="10">
    <source>
        <dbReference type="ARBA" id="ARBA00023136"/>
    </source>
</evidence>
<feature type="signal peptide" evidence="17">
    <location>
        <begin position="1"/>
        <end position="25"/>
    </location>
</feature>
<dbReference type="Gene3D" id="2.40.20.10">
    <property type="entry name" value="Plasminogen Kringle 4"/>
    <property type="match status" value="1"/>
</dbReference>
<feature type="compositionally biased region" description="Low complexity" evidence="16">
    <location>
        <begin position="387"/>
        <end position="402"/>
    </location>
</feature>
<feature type="compositionally biased region" description="Low complexity" evidence="16">
    <location>
        <begin position="1400"/>
        <end position="1411"/>
    </location>
</feature>
<dbReference type="PRINTS" id="PR00261">
    <property type="entry name" value="LDLRECEPTOR"/>
</dbReference>
<dbReference type="PROSITE" id="PS50068">
    <property type="entry name" value="LDLRA_2"/>
    <property type="match status" value="3"/>
</dbReference>
<keyword evidence="12" id="KW-0325">Glycoprotein</keyword>
<comment type="caution">
    <text evidence="23">The sequence shown here is derived from an EMBL/GenBank/DDBJ whole genome shotgun (WGS) entry which is preliminary data.</text>
</comment>
<keyword evidence="3" id="KW-0645">Protease</keyword>
<dbReference type="SMART" id="SM00192">
    <property type="entry name" value="LDLa"/>
    <property type="match status" value="3"/>
</dbReference>
<dbReference type="Pfam" id="PF01607">
    <property type="entry name" value="CBM_14"/>
    <property type="match status" value="2"/>
</dbReference>
<feature type="domain" description="Chitin-binding type-2" evidence="21">
    <location>
        <begin position="135"/>
        <end position="191"/>
    </location>
</feature>
<dbReference type="PANTHER" id="PTHR48071">
    <property type="entry name" value="SRCR DOMAIN-CONTAINING PROTEIN"/>
    <property type="match status" value="1"/>
</dbReference>
<dbReference type="InterPro" id="IPR001190">
    <property type="entry name" value="SRCR"/>
</dbReference>
<proteinExistence type="predicted"/>
<dbReference type="GO" id="GO:0006508">
    <property type="term" value="P:proteolysis"/>
    <property type="evidence" value="ECO:0007669"/>
    <property type="project" value="UniProtKB-KW"/>
</dbReference>
<dbReference type="SMART" id="SM00494">
    <property type="entry name" value="ChtBD2"/>
    <property type="match status" value="2"/>
</dbReference>
<feature type="compositionally biased region" description="Basic and acidic residues" evidence="16">
    <location>
        <begin position="1205"/>
        <end position="1219"/>
    </location>
</feature>
<gene>
    <name evidence="23" type="ORF">KUF71_018916</name>
</gene>
<dbReference type="SUPFAM" id="SSF57625">
    <property type="entry name" value="Invertebrate chitin-binding proteins"/>
    <property type="match status" value="2"/>
</dbReference>
<feature type="region of interest" description="Disordered" evidence="16">
    <location>
        <begin position="196"/>
        <end position="224"/>
    </location>
</feature>
<feature type="region of interest" description="Disordered" evidence="16">
    <location>
        <begin position="1027"/>
        <end position="1326"/>
    </location>
</feature>
<feature type="disulfide bond" evidence="14">
    <location>
        <begin position="1608"/>
        <end position="1623"/>
    </location>
</feature>
<evidence type="ECO:0000259" key="21">
    <source>
        <dbReference type="PROSITE" id="PS50940"/>
    </source>
</evidence>
<feature type="compositionally biased region" description="Basic residues" evidence="16">
    <location>
        <begin position="467"/>
        <end position="477"/>
    </location>
</feature>
<evidence type="ECO:0000256" key="8">
    <source>
        <dbReference type="ARBA" id="ARBA00022825"/>
    </source>
</evidence>
<dbReference type="Pfam" id="PF00530">
    <property type="entry name" value="SRCR"/>
    <property type="match status" value="2"/>
</dbReference>
<dbReference type="InterPro" id="IPR003609">
    <property type="entry name" value="Pan_app"/>
</dbReference>
<dbReference type="PRINTS" id="PR00258">
    <property type="entry name" value="SPERACTRCPTR"/>
</dbReference>
<keyword evidence="2 13" id="KW-0420">Kringle</keyword>
<evidence type="ECO:0000256" key="11">
    <source>
        <dbReference type="ARBA" id="ARBA00023157"/>
    </source>
</evidence>
<comment type="subcellular location">
    <subcellularLocation>
        <location evidence="1">Membrane</location>
        <topology evidence="1">Single-pass membrane protein</topology>
    </subcellularLocation>
</comment>
<feature type="domain" description="SRCR" evidence="20">
    <location>
        <begin position="637"/>
        <end position="744"/>
    </location>
</feature>
<keyword evidence="9" id="KW-1133">Transmembrane helix</keyword>
<dbReference type="InterPro" id="IPR038178">
    <property type="entry name" value="Kringle_sf"/>
</dbReference>
<feature type="compositionally biased region" description="Basic and acidic residues" evidence="16">
    <location>
        <begin position="1551"/>
        <end position="1567"/>
    </location>
</feature>
<dbReference type="InterPro" id="IPR001304">
    <property type="entry name" value="C-type_lectin-like"/>
</dbReference>
<dbReference type="EMBL" id="JAHWGI010000058">
    <property type="protein sequence ID" value="KAK3908488.1"/>
    <property type="molecule type" value="Genomic_DNA"/>
</dbReference>
<feature type="region of interest" description="Disordered" evidence="16">
    <location>
        <begin position="55"/>
        <end position="111"/>
    </location>
</feature>
<dbReference type="InterPro" id="IPR023415">
    <property type="entry name" value="LDLR_class-A_CS"/>
</dbReference>
<keyword evidence="5 17" id="KW-0732">Signal</keyword>
<feature type="compositionally biased region" description="Low complexity" evidence="16">
    <location>
        <begin position="1312"/>
        <end position="1326"/>
    </location>
</feature>
<dbReference type="Gene3D" id="4.10.400.10">
    <property type="entry name" value="Low-density Lipoprotein Receptor"/>
    <property type="match status" value="3"/>
</dbReference>
<evidence type="ECO:0000259" key="20">
    <source>
        <dbReference type="PROSITE" id="PS50287"/>
    </source>
</evidence>
<feature type="disulfide bond" evidence="14">
    <location>
        <begin position="1719"/>
        <end position="1737"/>
    </location>
</feature>
<dbReference type="InterPro" id="IPR013806">
    <property type="entry name" value="Kringle-like"/>
</dbReference>
<feature type="region of interest" description="Disordered" evidence="16">
    <location>
        <begin position="1371"/>
        <end position="1571"/>
    </location>
</feature>
<dbReference type="SMART" id="SM00130">
    <property type="entry name" value="KR"/>
    <property type="match status" value="1"/>
</dbReference>
<feature type="region of interest" description="Disordered" evidence="16">
    <location>
        <begin position="356"/>
        <end position="611"/>
    </location>
</feature>
<keyword evidence="10" id="KW-0472">Membrane</keyword>
<dbReference type="InterPro" id="IPR036055">
    <property type="entry name" value="LDL_receptor-like_sf"/>
</dbReference>
<dbReference type="InterPro" id="IPR016187">
    <property type="entry name" value="CTDL_fold"/>
</dbReference>
<dbReference type="Gene3D" id="3.10.250.10">
    <property type="entry name" value="SRCR-like domain"/>
    <property type="match status" value="2"/>
</dbReference>
<dbReference type="Gene3D" id="3.50.4.10">
    <property type="entry name" value="Hepatocyte Growth Factor"/>
    <property type="match status" value="1"/>
</dbReference>
<keyword evidence="11 15" id="KW-1015">Disulfide bond</keyword>